<accession>A0A518BY20</accession>
<evidence type="ECO:0000256" key="1">
    <source>
        <dbReference type="SAM" id="SignalP"/>
    </source>
</evidence>
<feature type="chain" id="PRO_5021863804" description="PEP-CTERM protein-sorting domain-containing protein" evidence="1">
    <location>
        <begin position="25"/>
        <end position="226"/>
    </location>
</feature>
<protein>
    <recommendedName>
        <fullName evidence="4">PEP-CTERM protein-sorting domain-containing protein</fullName>
    </recommendedName>
</protein>
<organism evidence="2 3">
    <name type="scientific">Mucisphaera calidilacus</name>
    <dbReference type="NCBI Taxonomy" id="2527982"/>
    <lineage>
        <taxon>Bacteria</taxon>
        <taxon>Pseudomonadati</taxon>
        <taxon>Planctomycetota</taxon>
        <taxon>Phycisphaerae</taxon>
        <taxon>Phycisphaerales</taxon>
        <taxon>Phycisphaeraceae</taxon>
        <taxon>Mucisphaera</taxon>
    </lineage>
</organism>
<sequence precursor="true">MMRTSTLTLVAAVALAGLSSAASANMLNNPGFESDLGFDFADITNWNGFFGGPPGTQLAAFNDQLPATEVFEGDKALLLRIAGNNNPAAGDVTPGFDAFAGHVQDVSGIVGGELYAFSIWAREFVNDGNVFEFRIEWINAVGGEISRNNIELQDQLTGDWAKYTNETVAPDDAVNAKVVLAVQSFTNDGNFANIQVGVDAASFAIVPEPASAGLLALGGAALIRRR</sequence>
<proteinExistence type="predicted"/>
<dbReference type="SUPFAM" id="SSF49785">
    <property type="entry name" value="Galactose-binding domain-like"/>
    <property type="match status" value="1"/>
</dbReference>
<reference evidence="2 3" key="1">
    <citation type="submission" date="2019-02" db="EMBL/GenBank/DDBJ databases">
        <title>Deep-cultivation of Planctomycetes and their phenomic and genomic characterization uncovers novel biology.</title>
        <authorList>
            <person name="Wiegand S."/>
            <person name="Jogler M."/>
            <person name="Boedeker C."/>
            <person name="Pinto D."/>
            <person name="Vollmers J."/>
            <person name="Rivas-Marin E."/>
            <person name="Kohn T."/>
            <person name="Peeters S.H."/>
            <person name="Heuer A."/>
            <person name="Rast P."/>
            <person name="Oberbeckmann S."/>
            <person name="Bunk B."/>
            <person name="Jeske O."/>
            <person name="Meyerdierks A."/>
            <person name="Storesund J.E."/>
            <person name="Kallscheuer N."/>
            <person name="Luecker S."/>
            <person name="Lage O.M."/>
            <person name="Pohl T."/>
            <person name="Merkel B.J."/>
            <person name="Hornburger P."/>
            <person name="Mueller R.-W."/>
            <person name="Bruemmer F."/>
            <person name="Labrenz M."/>
            <person name="Spormann A.M."/>
            <person name="Op den Camp H."/>
            <person name="Overmann J."/>
            <person name="Amann R."/>
            <person name="Jetten M.S.M."/>
            <person name="Mascher T."/>
            <person name="Medema M.H."/>
            <person name="Devos D.P."/>
            <person name="Kaster A.-K."/>
            <person name="Ovreas L."/>
            <person name="Rohde M."/>
            <person name="Galperin M.Y."/>
            <person name="Jogler C."/>
        </authorList>
    </citation>
    <scope>NUCLEOTIDE SEQUENCE [LARGE SCALE GENOMIC DNA]</scope>
    <source>
        <strain evidence="2 3">Pan265</strain>
    </source>
</reference>
<dbReference type="InterPro" id="IPR013424">
    <property type="entry name" value="Ice-binding_C"/>
</dbReference>
<dbReference type="RefSeq" id="WP_236254287.1">
    <property type="nucleotide sequence ID" value="NZ_CP036280.1"/>
</dbReference>
<dbReference type="AlphaFoldDB" id="A0A518BY20"/>
<gene>
    <name evidence="2" type="ORF">Pan265_17330</name>
</gene>
<dbReference type="NCBIfam" id="TIGR02595">
    <property type="entry name" value="PEP_CTERM"/>
    <property type="match status" value="1"/>
</dbReference>
<evidence type="ECO:0008006" key="4">
    <source>
        <dbReference type="Google" id="ProtNLM"/>
    </source>
</evidence>
<feature type="signal peptide" evidence="1">
    <location>
        <begin position="1"/>
        <end position="24"/>
    </location>
</feature>
<dbReference type="EMBL" id="CP036280">
    <property type="protein sequence ID" value="QDU71875.1"/>
    <property type="molecule type" value="Genomic_DNA"/>
</dbReference>
<keyword evidence="3" id="KW-1185">Reference proteome</keyword>
<dbReference type="Proteomes" id="UP000320386">
    <property type="component" value="Chromosome"/>
</dbReference>
<dbReference type="Gene3D" id="2.60.120.260">
    <property type="entry name" value="Galactose-binding domain-like"/>
    <property type="match status" value="1"/>
</dbReference>
<evidence type="ECO:0000313" key="2">
    <source>
        <dbReference type="EMBL" id="QDU71875.1"/>
    </source>
</evidence>
<evidence type="ECO:0000313" key="3">
    <source>
        <dbReference type="Proteomes" id="UP000320386"/>
    </source>
</evidence>
<name>A0A518BY20_9BACT</name>
<dbReference type="KEGG" id="mcad:Pan265_17330"/>
<keyword evidence="1" id="KW-0732">Signal</keyword>
<dbReference type="InterPro" id="IPR008979">
    <property type="entry name" value="Galactose-bd-like_sf"/>
</dbReference>